<dbReference type="GO" id="GO:0003700">
    <property type="term" value="F:DNA-binding transcription factor activity"/>
    <property type="evidence" value="ECO:0007669"/>
    <property type="project" value="InterPro"/>
</dbReference>
<dbReference type="PANTHER" id="PTHR30419:SF2">
    <property type="entry name" value="LYSR FAMILY TRANSCRIPTIONAL REGULATOR"/>
    <property type="match status" value="1"/>
</dbReference>
<dbReference type="InterPro" id="IPR005119">
    <property type="entry name" value="LysR_subst-bd"/>
</dbReference>
<dbReference type="AlphaFoldDB" id="A0A5C0AUV6"/>
<dbReference type="GO" id="GO:0005829">
    <property type="term" value="C:cytosol"/>
    <property type="evidence" value="ECO:0007669"/>
    <property type="project" value="TreeGrafter"/>
</dbReference>
<dbReference type="InterPro" id="IPR050950">
    <property type="entry name" value="HTH-type_LysR_regulators"/>
</dbReference>
<keyword evidence="4" id="KW-0804">Transcription</keyword>
<reference evidence="6 7" key="1">
    <citation type="submission" date="2019-08" db="EMBL/GenBank/DDBJ databases">
        <title>Amphibian skin-associated Pigmentiphaga: genome sequence and occurrence across geography and hosts.</title>
        <authorList>
            <person name="Bletz M.C."/>
            <person name="Bunk B."/>
            <person name="Sproeer C."/>
            <person name="Biwer P."/>
            <person name="Reiter S."/>
            <person name="Rabemananjara F.C.E."/>
            <person name="Schulz S."/>
            <person name="Overmann J."/>
            <person name="Vences M."/>
        </authorList>
    </citation>
    <scope>NUCLEOTIDE SEQUENCE [LARGE SCALE GENOMIC DNA]</scope>
    <source>
        <strain evidence="6 7">Mada1488</strain>
    </source>
</reference>
<keyword evidence="7" id="KW-1185">Reference proteome</keyword>
<dbReference type="GO" id="GO:0003677">
    <property type="term" value="F:DNA binding"/>
    <property type="evidence" value="ECO:0007669"/>
    <property type="project" value="UniProtKB-KW"/>
</dbReference>
<evidence type="ECO:0000313" key="7">
    <source>
        <dbReference type="Proteomes" id="UP000325161"/>
    </source>
</evidence>
<gene>
    <name evidence="6" type="ORF">FXN63_04125</name>
</gene>
<dbReference type="Gene3D" id="3.40.190.290">
    <property type="match status" value="1"/>
</dbReference>
<evidence type="ECO:0000256" key="3">
    <source>
        <dbReference type="ARBA" id="ARBA00023125"/>
    </source>
</evidence>
<dbReference type="Proteomes" id="UP000325161">
    <property type="component" value="Chromosome"/>
</dbReference>
<dbReference type="PANTHER" id="PTHR30419">
    <property type="entry name" value="HTH-TYPE TRANSCRIPTIONAL REGULATOR YBHD"/>
    <property type="match status" value="1"/>
</dbReference>
<accession>A0A5C0AUV6</accession>
<evidence type="ECO:0000256" key="1">
    <source>
        <dbReference type="ARBA" id="ARBA00009437"/>
    </source>
</evidence>
<dbReference type="SUPFAM" id="SSF46785">
    <property type="entry name" value="Winged helix' DNA-binding domain"/>
    <property type="match status" value="1"/>
</dbReference>
<dbReference type="InterPro" id="IPR036390">
    <property type="entry name" value="WH_DNA-bd_sf"/>
</dbReference>
<dbReference type="KEGG" id="pacr:FXN63_04125"/>
<dbReference type="OrthoDB" id="9785974at2"/>
<dbReference type="SUPFAM" id="SSF53850">
    <property type="entry name" value="Periplasmic binding protein-like II"/>
    <property type="match status" value="1"/>
</dbReference>
<dbReference type="InterPro" id="IPR036388">
    <property type="entry name" value="WH-like_DNA-bd_sf"/>
</dbReference>
<protein>
    <submittedName>
        <fullName evidence="6">LysR family transcriptional regulator</fullName>
    </submittedName>
</protein>
<dbReference type="FunFam" id="1.10.10.10:FF:000001">
    <property type="entry name" value="LysR family transcriptional regulator"/>
    <property type="match status" value="1"/>
</dbReference>
<dbReference type="Pfam" id="PF03466">
    <property type="entry name" value="LysR_substrate"/>
    <property type="match status" value="1"/>
</dbReference>
<dbReference type="RefSeq" id="WP_148813107.1">
    <property type="nucleotide sequence ID" value="NZ_CP043046.1"/>
</dbReference>
<organism evidence="6 7">
    <name type="scientific">Pigmentiphaga aceris</name>
    <dbReference type="NCBI Taxonomy" id="1940612"/>
    <lineage>
        <taxon>Bacteria</taxon>
        <taxon>Pseudomonadati</taxon>
        <taxon>Pseudomonadota</taxon>
        <taxon>Betaproteobacteria</taxon>
        <taxon>Burkholderiales</taxon>
        <taxon>Alcaligenaceae</taxon>
        <taxon>Pigmentiphaga</taxon>
    </lineage>
</organism>
<evidence type="ECO:0000256" key="2">
    <source>
        <dbReference type="ARBA" id="ARBA00023015"/>
    </source>
</evidence>
<dbReference type="PROSITE" id="PS50931">
    <property type="entry name" value="HTH_LYSR"/>
    <property type="match status" value="1"/>
</dbReference>
<name>A0A5C0AUV6_9BURK</name>
<proteinExistence type="inferred from homology"/>
<sequence>MQLSLTDLRLFVAVAELANLTRAAARCHLSLPAVSQRVRAMEQQAGCRLLEREARGVRMTAAGEAFARHARVMLLESDALGATLDAFAGGLQGHVTVLANTTAVTELMPAVLARFLASHPDVSVSLEEQANHEIARAVREGRADLGVVAGEVDLDGLCWTHFATDQLVLVTARGHHLADHAQIRYADVVDLPTVGLHADSTLQAFLRGRIAAMGRAQTRPRAQVNGFEAVCLMVEADVGVAIVPASVAQRYGAGMQIAIVPLADAWAARPRYVVVREAPRPGYLDDLVAAIAVGQPASR</sequence>
<feature type="domain" description="HTH lysR-type" evidence="5">
    <location>
        <begin position="3"/>
        <end position="60"/>
    </location>
</feature>
<evidence type="ECO:0000313" key="6">
    <source>
        <dbReference type="EMBL" id="QEI05113.1"/>
    </source>
</evidence>
<evidence type="ECO:0000259" key="5">
    <source>
        <dbReference type="PROSITE" id="PS50931"/>
    </source>
</evidence>
<comment type="similarity">
    <text evidence="1">Belongs to the LysR transcriptional regulatory family.</text>
</comment>
<dbReference type="Pfam" id="PF00126">
    <property type="entry name" value="HTH_1"/>
    <property type="match status" value="1"/>
</dbReference>
<dbReference type="Gene3D" id="1.10.10.10">
    <property type="entry name" value="Winged helix-like DNA-binding domain superfamily/Winged helix DNA-binding domain"/>
    <property type="match status" value="1"/>
</dbReference>
<keyword evidence="3" id="KW-0238">DNA-binding</keyword>
<dbReference type="EMBL" id="CP043046">
    <property type="protein sequence ID" value="QEI05113.1"/>
    <property type="molecule type" value="Genomic_DNA"/>
</dbReference>
<keyword evidence="2" id="KW-0805">Transcription regulation</keyword>
<dbReference type="InterPro" id="IPR000847">
    <property type="entry name" value="LysR_HTH_N"/>
</dbReference>
<evidence type="ECO:0000256" key="4">
    <source>
        <dbReference type="ARBA" id="ARBA00023163"/>
    </source>
</evidence>